<dbReference type="STRING" id="1871336.BBG48_05470"/>
<protein>
    <submittedName>
        <fullName evidence="3">GGDEF domain-containing protein</fullName>
    </submittedName>
</protein>
<dbReference type="GO" id="GO:0071111">
    <property type="term" value="F:cyclic-guanylate-specific phosphodiesterase activity"/>
    <property type="evidence" value="ECO:0007669"/>
    <property type="project" value="InterPro"/>
</dbReference>
<proteinExistence type="predicted"/>
<evidence type="ECO:0000313" key="4">
    <source>
        <dbReference type="Proteomes" id="UP000093352"/>
    </source>
</evidence>
<comment type="caution">
    <text evidence="3">The sequence shown here is derived from an EMBL/GenBank/DDBJ whole genome shotgun (WGS) entry which is preliminary data.</text>
</comment>
<evidence type="ECO:0000259" key="2">
    <source>
        <dbReference type="PROSITE" id="PS50887"/>
    </source>
</evidence>
<dbReference type="Pfam" id="PF00563">
    <property type="entry name" value="EAL"/>
    <property type="match status" value="1"/>
</dbReference>
<name>A0A371IJW6_9FIRM</name>
<sequence length="576" mass="67543">MMDMYNNYENTDNSELDRFRKFVNEYNFDLECMFDILTYKNNTIFLGDLELNTYYISDKLKNMFGFESNIVKDFANEWRKRIPNQSDVKIYDDNIQQLILNKEQVHDLVYKVKDAHGIERWIVCQGKIKRKDARPVYFAGKLEIFDDGIDIDPVTKLQRKNSVELKLLSTNSDKVGLIGFSLNNIRIINELRGREYADNFLKSITDAIYDELKDKIHLYRMEGVKFLAVLNEQYLTQIKPIAEEIKNIITKLYLQDSFILRKSKTVYLGAYIADKRLILSENTLDIFDKIISVAKSNTDTDAICILSDKEILYRRHLNKIELELYRCVYADFDNFRVVVQPIVDNEDKVVSAEVLLRWNYERHAISPEIFVPILEKTGLIRQVGRFVFEEAAKIAQKVKEFKPDYKLHVNVSYIQILDVEFFSFIESILKKYNLCGNELVVEITENNYDEDKEKVLEFAQRCNDIGMSTAIDDFGTGYSSISFLIRYHAKVVKIDKSLVKESVKSEQNKKFLEGIVSSCKNFGMSVCIEGVENEQELKTVREFGCDYIQGFYFFKPMELYDFSDLLMEKYFTSMQK</sequence>
<dbReference type="SMART" id="SM00052">
    <property type="entry name" value="EAL"/>
    <property type="match status" value="1"/>
</dbReference>
<dbReference type="InterPro" id="IPR001633">
    <property type="entry name" value="EAL_dom"/>
</dbReference>
<dbReference type="Gene3D" id="3.20.20.450">
    <property type="entry name" value="EAL domain"/>
    <property type="match status" value="1"/>
</dbReference>
<evidence type="ECO:0000259" key="1">
    <source>
        <dbReference type="PROSITE" id="PS50883"/>
    </source>
</evidence>
<dbReference type="Gene3D" id="3.30.450.20">
    <property type="entry name" value="PAS domain"/>
    <property type="match status" value="1"/>
</dbReference>
<dbReference type="Pfam" id="PF00990">
    <property type="entry name" value="GGDEF"/>
    <property type="match status" value="1"/>
</dbReference>
<dbReference type="InterPro" id="IPR029787">
    <property type="entry name" value="Nucleotide_cyclase"/>
</dbReference>
<evidence type="ECO:0000313" key="3">
    <source>
        <dbReference type="EMBL" id="RDY20769.1"/>
    </source>
</evidence>
<dbReference type="PROSITE" id="PS50883">
    <property type="entry name" value="EAL"/>
    <property type="match status" value="1"/>
</dbReference>
<dbReference type="InterPro" id="IPR000160">
    <property type="entry name" value="GGDEF_dom"/>
</dbReference>
<organism evidence="3 4">
    <name type="scientific">Criibacterium bergeronii</name>
    <dbReference type="NCBI Taxonomy" id="1871336"/>
    <lineage>
        <taxon>Bacteria</taxon>
        <taxon>Bacillati</taxon>
        <taxon>Bacillota</taxon>
        <taxon>Clostridia</taxon>
        <taxon>Peptostreptococcales</taxon>
        <taxon>Filifactoraceae</taxon>
        <taxon>Criibacterium</taxon>
    </lineage>
</organism>
<dbReference type="PANTHER" id="PTHR33121:SF79">
    <property type="entry name" value="CYCLIC DI-GMP PHOSPHODIESTERASE PDED-RELATED"/>
    <property type="match status" value="1"/>
</dbReference>
<dbReference type="PANTHER" id="PTHR33121">
    <property type="entry name" value="CYCLIC DI-GMP PHOSPHODIESTERASE PDEF"/>
    <property type="match status" value="1"/>
</dbReference>
<feature type="domain" description="EAL" evidence="1">
    <location>
        <begin position="317"/>
        <end position="570"/>
    </location>
</feature>
<feature type="domain" description="GGDEF" evidence="2">
    <location>
        <begin position="173"/>
        <end position="308"/>
    </location>
</feature>
<dbReference type="EMBL" id="MBEW02000021">
    <property type="protein sequence ID" value="RDY20769.1"/>
    <property type="molecule type" value="Genomic_DNA"/>
</dbReference>
<reference evidence="3 4" key="1">
    <citation type="journal article" date="2016" name="Genome Announc.">
        <title>Draft Genome Sequence of Criibacterium bergeronii gen. nov., sp. nov., Strain CCRI-22567T, Isolated from a Vaginal Sample from a Woman with Bacterial Vaginosis.</title>
        <authorList>
            <person name="Maheux A.F."/>
            <person name="Berube E."/>
            <person name="Boudreau D.K."/>
            <person name="Raymond F."/>
            <person name="Corbeil J."/>
            <person name="Roy P.H."/>
            <person name="Boissinot M."/>
            <person name="Omar R.F."/>
        </authorList>
    </citation>
    <scope>NUCLEOTIDE SEQUENCE [LARGE SCALE GENOMIC DNA]</scope>
    <source>
        <strain evidence="3 4">CCRI-22567</strain>
    </source>
</reference>
<dbReference type="SUPFAM" id="SSF141868">
    <property type="entry name" value="EAL domain-like"/>
    <property type="match status" value="1"/>
</dbReference>
<dbReference type="InterPro" id="IPR043128">
    <property type="entry name" value="Rev_trsase/Diguanyl_cyclase"/>
</dbReference>
<keyword evidence="4" id="KW-1185">Reference proteome</keyword>
<dbReference type="PROSITE" id="PS50887">
    <property type="entry name" value="GGDEF"/>
    <property type="match status" value="1"/>
</dbReference>
<accession>A0A371IJW6</accession>
<dbReference type="SUPFAM" id="SSF55073">
    <property type="entry name" value="Nucleotide cyclase"/>
    <property type="match status" value="1"/>
</dbReference>
<dbReference type="InterPro" id="IPR035919">
    <property type="entry name" value="EAL_sf"/>
</dbReference>
<dbReference type="CDD" id="cd01948">
    <property type="entry name" value="EAL"/>
    <property type="match status" value="1"/>
</dbReference>
<dbReference type="Proteomes" id="UP000093352">
    <property type="component" value="Unassembled WGS sequence"/>
</dbReference>
<dbReference type="Gene3D" id="3.30.70.270">
    <property type="match status" value="1"/>
</dbReference>
<dbReference type="AlphaFoldDB" id="A0A371IJW6"/>
<dbReference type="InterPro" id="IPR050706">
    <property type="entry name" value="Cyclic-di-GMP_PDE-like"/>
</dbReference>
<gene>
    <name evidence="3" type="ORF">BBG48_008385</name>
</gene>